<evidence type="ECO:0000313" key="2">
    <source>
        <dbReference type="Proteomes" id="UP000267606"/>
    </source>
</evidence>
<sequence length="62" mass="7227">MFGTVRGVSLGLGKINLGALDSRFLNRDGYVKRKRKRRKIPRKRIIKRLHIEVNRSNISSYS</sequence>
<reference evidence="1 2" key="2">
    <citation type="submission" date="2018-11" db="EMBL/GenBank/DDBJ databases">
        <authorList>
            <consortium name="Pathogen Informatics"/>
        </authorList>
    </citation>
    <scope>NUCLEOTIDE SEQUENCE [LARGE SCALE GENOMIC DNA]</scope>
</reference>
<gene>
    <name evidence="1" type="ORF">OFLC_LOCUS13764</name>
</gene>
<evidence type="ECO:0000313" key="1">
    <source>
        <dbReference type="EMBL" id="VDP14597.1"/>
    </source>
</evidence>
<dbReference type="Proteomes" id="UP000267606">
    <property type="component" value="Unassembled WGS sequence"/>
</dbReference>
<proteinExistence type="predicted"/>
<name>A0A183I202_9BILA</name>
<dbReference type="EMBL" id="UZAJ01040381">
    <property type="protein sequence ID" value="VDP14597.1"/>
    <property type="molecule type" value="Genomic_DNA"/>
</dbReference>
<dbReference type="WBParaSite" id="OFLC_0001376501-mRNA-1">
    <property type="protein sequence ID" value="OFLC_0001376501-mRNA-1"/>
    <property type="gene ID" value="OFLC_0001376501"/>
</dbReference>
<protein>
    <submittedName>
        <fullName evidence="3">Transposase</fullName>
    </submittedName>
</protein>
<organism evidence="3">
    <name type="scientific">Onchocerca flexuosa</name>
    <dbReference type="NCBI Taxonomy" id="387005"/>
    <lineage>
        <taxon>Eukaryota</taxon>
        <taxon>Metazoa</taxon>
        <taxon>Ecdysozoa</taxon>
        <taxon>Nematoda</taxon>
        <taxon>Chromadorea</taxon>
        <taxon>Rhabditida</taxon>
        <taxon>Spirurina</taxon>
        <taxon>Spiruromorpha</taxon>
        <taxon>Filarioidea</taxon>
        <taxon>Onchocercidae</taxon>
        <taxon>Onchocerca</taxon>
    </lineage>
</organism>
<evidence type="ECO:0000313" key="3">
    <source>
        <dbReference type="WBParaSite" id="OFLC_0001376501-mRNA-1"/>
    </source>
</evidence>
<accession>A0A183I202</accession>
<dbReference type="AlphaFoldDB" id="A0A183I202"/>
<keyword evidence="2" id="KW-1185">Reference proteome</keyword>
<reference evidence="3" key="1">
    <citation type="submission" date="2016-06" db="UniProtKB">
        <authorList>
            <consortium name="WormBaseParasite"/>
        </authorList>
    </citation>
    <scope>IDENTIFICATION</scope>
</reference>